<dbReference type="AlphaFoldDB" id="A0A9P0M0C6"/>
<sequence>MDNHHGRPEDDIQKLETSLSSPRFLDDSANDVAENVDITAVEFDCDSANVKSGVCGNSNSSKFSIDNILGLNHCEEDKIRCVKPMPISMIAKKTDDIYQAVSNTAYQQYSVEAQLPPDPGLLNYIAAAKVSPTQDASSETSYVQYSQPTAASSLLYSDWLSASSDGKISAQIFGLQGSKNIEQKIAQAWPRSKTTTSIQCKATGTTGNGVQAGQILECQ</sequence>
<comment type="caution">
    <text evidence="1">The sequence shown here is derived from an EMBL/GenBank/DDBJ whole genome shotgun (WGS) entry which is preliminary data.</text>
</comment>
<keyword evidence="2" id="KW-1185">Reference proteome</keyword>
<gene>
    <name evidence="1" type="ORF">ACAOBT_LOCUS28390</name>
</gene>
<evidence type="ECO:0000313" key="2">
    <source>
        <dbReference type="Proteomes" id="UP001152888"/>
    </source>
</evidence>
<organism evidence="1 2">
    <name type="scientific">Acanthoscelides obtectus</name>
    <name type="common">Bean weevil</name>
    <name type="synonym">Bruchus obtectus</name>
    <dbReference type="NCBI Taxonomy" id="200917"/>
    <lineage>
        <taxon>Eukaryota</taxon>
        <taxon>Metazoa</taxon>
        <taxon>Ecdysozoa</taxon>
        <taxon>Arthropoda</taxon>
        <taxon>Hexapoda</taxon>
        <taxon>Insecta</taxon>
        <taxon>Pterygota</taxon>
        <taxon>Neoptera</taxon>
        <taxon>Endopterygota</taxon>
        <taxon>Coleoptera</taxon>
        <taxon>Polyphaga</taxon>
        <taxon>Cucujiformia</taxon>
        <taxon>Chrysomeloidea</taxon>
        <taxon>Chrysomelidae</taxon>
        <taxon>Bruchinae</taxon>
        <taxon>Bruchini</taxon>
        <taxon>Acanthoscelides</taxon>
    </lineage>
</organism>
<evidence type="ECO:0000313" key="1">
    <source>
        <dbReference type="EMBL" id="CAH2005169.1"/>
    </source>
</evidence>
<protein>
    <submittedName>
        <fullName evidence="1">Uncharacterized protein</fullName>
    </submittedName>
</protein>
<name>A0A9P0M0C6_ACAOB</name>
<accession>A0A9P0M0C6</accession>
<reference evidence="1" key="1">
    <citation type="submission" date="2022-03" db="EMBL/GenBank/DDBJ databases">
        <authorList>
            <person name="Sayadi A."/>
        </authorList>
    </citation>
    <scope>NUCLEOTIDE SEQUENCE</scope>
</reference>
<dbReference type="EMBL" id="CAKOFQ010007628">
    <property type="protein sequence ID" value="CAH2005169.1"/>
    <property type="molecule type" value="Genomic_DNA"/>
</dbReference>
<proteinExistence type="predicted"/>
<dbReference type="Proteomes" id="UP001152888">
    <property type="component" value="Unassembled WGS sequence"/>
</dbReference>
<dbReference type="OrthoDB" id="6159439at2759"/>